<dbReference type="HOGENOM" id="CLU_2591359_0_0_1"/>
<evidence type="ECO:0000256" key="1">
    <source>
        <dbReference type="SAM" id="MobiDB-lite"/>
    </source>
</evidence>
<dbReference type="Proteomes" id="UP000054485">
    <property type="component" value="Unassembled WGS sequence"/>
</dbReference>
<sequence>MFGAEQGRVTPSRRGRGGRGLAKSRISEIWAKVWQSTALLAEFKDISNSHANQSRQRTPRRLRSFVMSHNATTSERKLVI</sequence>
<evidence type="ECO:0000313" key="2">
    <source>
        <dbReference type="EMBL" id="KIK40984.1"/>
    </source>
</evidence>
<dbReference type="AlphaFoldDB" id="A0A0D0ASK1"/>
<feature type="region of interest" description="Disordered" evidence="1">
    <location>
        <begin position="46"/>
        <end position="80"/>
    </location>
</feature>
<reference evidence="3" key="2">
    <citation type="submission" date="2015-01" db="EMBL/GenBank/DDBJ databases">
        <title>Evolutionary Origins and Diversification of the Mycorrhizal Mutualists.</title>
        <authorList>
            <consortium name="DOE Joint Genome Institute"/>
            <consortium name="Mycorrhizal Genomics Consortium"/>
            <person name="Kohler A."/>
            <person name="Kuo A."/>
            <person name="Nagy L.G."/>
            <person name="Floudas D."/>
            <person name="Copeland A."/>
            <person name="Barry K.W."/>
            <person name="Cichocki N."/>
            <person name="Veneault-Fourrey C."/>
            <person name="LaButti K."/>
            <person name="Lindquist E.A."/>
            <person name="Lipzen A."/>
            <person name="Lundell T."/>
            <person name="Morin E."/>
            <person name="Murat C."/>
            <person name="Riley R."/>
            <person name="Ohm R."/>
            <person name="Sun H."/>
            <person name="Tunlid A."/>
            <person name="Henrissat B."/>
            <person name="Grigoriev I.V."/>
            <person name="Hibbett D.S."/>
            <person name="Martin F."/>
        </authorList>
    </citation>
    <scope>NUCLEOTIDE SEQUENCE [LARGE SCALE GENOMIC DNA]</scope>
    <source>
        <strain evidence="3">UH-Slu-Lm8-n1</strain>
    </source>
</reference>
<protein>
    <submittedName>
        <fullName evidence="2">Uncharacterized protein</fullName>
    </submittedName>
</protein>
<proteinExistence type="predicted"/>
<name>A0A0D0ASK1_9AGAM</name>
<accession>A0A0D0ASK1</accession>
<reference evidence="2 3" key="1">
    <citation type="submission" date="2014-04" db="EMBL/GenBank/DDBJ databases">
        <authorList>
            <consortium name="DOE Joint Genome Institute"/>
            <person name="Kuo A."/>
            <person name="Ruytinx J."/>
            <person name="Rineau F."/>
            <person name="Colpaert J."/>
            <person name="Kohler A."/>
            <person name="Nagy L.G."/>
            <person name="Floudas D."/>
            <person name="Copeland A."/>
            <person name="Barry K.W."/>
            <person name="Cichocki N."/>
            <person name="Veneault-Fourrey C."/>
            <person name="LaButti K."/>
            <person name="Lindquist E.A."/>
            <person name="Lipzen A."/>
            <person name="Lundell T."/>
            <person name="Morin E."/>
            <person name="Murat C."/>
            <person name="Sun H."/>
            <person name="Tunlid A."/>
            <person name="Henrissat B."/>
            <person name="Grigoriev I.V."/>
            <person name="Hibbett D.S."/>
            <person name="Martin F."/>
            <person name="Nordberg H.P."/>
            <person name="Cantor M.N."/>
            <person name="Hua S.X."/>
        </authorList>
    </citation>
    <scope>NUCLEOTIDE SEQUENCE [LARGE SCALE GENOMIC DNA]</scope>
    <source>
        <strain evidence="2 3">UH-Slu-Lm8-n1</strain>
    </source>
</reference>
<evidence type="ECO:0000313" key="3">
    <source>
        <dbReference type="Proteomes" id="UP000054485"/>
    </source>
</evidence>
<feature type="region of interest" description="Disordered" evidence="1">
    <location>
        <begin position="1"/>
        <end position="23"/>
    </location>
</feature>
<gene>
    <name evidence="2" type="ORF">CY34DRAFT_806581</name>
</gene>
<organism evidence="2 3">
    <name type="scientific">Suillus luteus UH-Slu-Lm8-n1</name>
    <dbReference type="NCBI Taxonomy" id="930992"/>
    <lineage>
        <taxon>Eukaryota</taxon>
        <taxon>Fungi</taxon>
        <taxon>Dikarya</taxon>
        <taxon>Basidiomycota</taxon>
        <taxon>Agaricomycotina</taxon>
        <taxon>Agaricomycetes</taxon>
        <taxon>Agaricomycetidae</taxon>
        <taxon>Boletales</taxon>
        <taxon>Suillineae</taxon>
        <taxon>Suillaceae</taxon>
        <taxon>Suillus</taxon>
    </lineage>
</organism>
<dbReference type="InParanoid" id="A0A0D0ASK1"/>
<keyword evidence="3" id="KW-1185">Reference proteome</keyword>
<dbReference type="EMBL" id="KN835283">
    <property type="protein sequence ID" value="KIK40984.1"/>
    <property type="molecule type" value="Genomic_DNA"/>
</dbReference>